<reference evidence="2 3" key="2">
    <citation type="journal article" date="2016" name="Int. J. Syst. Evol. Microbiol.">
        <title>Flavisolibacter tropicus sp. nov., isolated from tropical soil.</title>
        <authorList>
            <person name="Lee J.J."/>
            <person name="Kang M.S."/>
            <person name="Kim G.S."/>
            <person name="Lee C.S."/>
            <person name="Lim S."/>
            <person name="Lee J."/>
            <person name="Roh S.H."/>
            <person name="Kang H."/>
            <person name="Ha J.M."/>
            <person name="Bae S."/>
            <person name="Jung H.Y."/>
            <person name="Kim M.K."/>
        </authorList>
    </citation>
    <scope>NUCLEOTIDE SEQUENCE [LARGE SCALE GENOMIC DNA]</scope>
    <source>
        <strain evidence="2 3">LCS9</strain>
    </source>
</reference>
<dbReference type="Proteomes" id="UP000077177">
    <property type="component" value="Chromosome"/>
</dbReference>
<evidence type="ECO:0000256" key="1">
    <source>
        <dbReference type="SAM" id="SignalP"/>
    </source>
</evidence>
<name>A0A172TYI4_9BACT</name>
<dbReference type="EMBL" id="CP011390">
    <property type="protein sequence ID" value="ANE51843.1"/>
    <property type="molecule type" value="Genomic_DNA"/>
</dbReference>
<dbReference type="RefSeq" id="WP_066405977.1">
    <property type="nucleotide sequence ID" value="NZ_CP011390.1"/>
</dbReference>
<organism evidence="2 3">
    <name type="scientific">Flavisolibacter tropicus</name>
    <dbReference type="NCBI Taxonomy" id="1492898"/>
    <lineage>
        <taxon>Bacteria</taxon>
        <taxon>Pseudomonadati</taxon>
        <taxon>Bacteroidota</taxon>
        <taxon>Chitinophagia</taxon>
        <taxon>Chitinophagales</taxon>
        <taxon>Chitinophagaceae</taxon>
        <taxon>Flavisolibacter</taxon>
    </lineage>
</organism>
<evidence type="ECO:0000313" key="3">
    <source>
        <dbReference type="Proteomes" id="UP000077177"/>
    </source>
</evidence>
<proteinExistence type="predicted"/>
<gene>
    <name evidence="2" type="ORF">SY85_16440</name>
</gene>
<accession>A0A172TYI4</accession>
<keyword evidence="3" id="KW-1185">Reference proteome</keyword>
<evidence type="ECO:0008006" key="4">
    <source>
        <dbReference type="Google" id="ProtNLM"/>
    </source>
</evidence>
<dbReference type="AlphaFoldDB" id="A0A172TYI4"/>
<dbReference type="PROSITE" id="PS51257">
    <property type="entry name" value="PROKAR_LIPOPROTEIN"/>
    <property type="match status" value="1"/>
</dbReference>
<sequence>MKTITAFLLALVALVSCSGINSLKYHDEIYNAHEDLLKHYDKLDKTFNDQTGKPEGAAVLQKEITSFSTHTDSLIGKVKGIEKLDDDFFKTAFVSFATEMKGIVNTDYKSLTALITVKHEDFTEAMETQEAATIEAIKKKLEALNDVFLKQQEVFAKRYDITLQ</sequence>
<dbReference type="OrthoDB" id="1352953at2"/>
<dbReference type="KEGG" id="fla:SY85_16440"/>
<evidence type="ECO:0000313" key="2">
    <source>
        <dbReference type="EMBL" id="ANE51843.1"/>
    </source>
</evidence>
<reference evidence="3" key="1">
    <citation type="submission" date="2015-01" db="EMBL/GenBank/DDBJ databases">
        <title>Flavisolibacter sp./LCS9/ whole genome sequencing.</title>
        <authorList>
            <person name="Kim M.K."/>
            <person name="Srinivasan S."/>
            <person name="Lee J.-J."/>
        </authorList>
    </citation>
    <scope>NUCLEOTIDE SEQUENCE [LARGE SCALE GENOMIC DNA]</scope>
    <source>
        <strain evidence="3">LCS9</strain>
    </source>
</reference>
<feature type="chain" id="PRO_5008001401" description="Lipoprotein" evidence="1">
    <location>
        <begin position="19"/>
        <end position="164"/>
    </location>
</feature>
<protein>
    <recommendedName>
        <fullName evidence="4">Lipoprotein</fullName>
    </recommendedName>
</protein>
<feature type="signal peptide" evidence="1">
    <location>
        <begin position="1"/>
        <end position="18"/>
    </location>
</feature>
<keyword evidence="1" id="KW-0732">Signal</keyword>